<sequence>MRPQHAASRTLDAEGRLQCREYSGAAALDFLERAWPALYDQDSAASAYQEPSWLLGWARHLPPASQPLVLAAVDGQRPVAALALARETTPGARTRITPLAWPASEQIRPVGGRGEAVNVLLAHLSLLASTVALTDLPEDSLLTQHAHTWWGSSDAETHYATVPLPVNLAALSRSTRRDHTRRRRTLDRLGDRVAYHRTYGHSELQAAFQTLKTLHHQRNAPRLHTAGTADLALPWRQALSQCASVAFIATLTLDGRPVAAQLCLRRGPRVYSVLSAMDPACQELAAGHALLHLLCADLTADGCTALDLGRTTADPGQRAYKAAYGAVWTTTHTFTLPHPARPTRQPASLPTDERTLTATAQ</sequence>
<feature type="region of interest" description="Disordered" evidence="1">
    <location>
        <begin position="336"/>
        <end position="361"/>
    </location>
</feature>
<dbReference type="Gene3D" id="3.40.630.30">
    <property type="match status" value="1"/>
</dbReference>
<organism evidence="3 4">
    <name type="scientific">Streptomyces sp. 900105245</name>
    <dbReference type="NCBI Taxonomy" id="3154379"/>
    <lineage>
        <taxon>Bacteria</taxon>
        <taxon>Bacillati</taxon>
        <taxon>Actinomycetota</taxon>
        <taxon>Actinomycetes</taxon>
        <taxon>Kitasatosporales</taxon>
        <taxon>Streptomycetaceae</taxon>
        <taxon>Streptomyces</taxon>
    </lineage>
</organism>
<keyword evidence="4" id="KW-1185">Reference proteome</keyword>
<dbReference type="Pfam" id="PF13480">
    <property type="entry name" value="Acetyltransf_6"/>
    <property type="match status" value="1"/>
</dbReference>
<name>A0ABV1UEE4_9ACTN</name>
<dbReference type="SUPFAM" id="SSF55729">
    <property type="entry name" value="Acyl-CoA N-acyltransferases (Nat)"/>
    <property type="match status" value="1"/>
</dbReference>
<keyword evidence="3" id="KW-0808">Transferase</keyword>
<dbReference type="InterPro" id="IPR016181">
    <property type="entry name" value="Acyl_CoA_acyltransferase"/>
</dbReference>
<comment type="caution">
    <text evidence="3">The sequence shown here is derived from an EMBL/GenBank/DDBJ whole genome shotgun (WGS) entry which is preliminary data.</text>
</comment>
<protein>
    <submittedName>
        <fullName evidence="3">GNAT family N-acetyltransferase</fullName>
        <ecNumber evidence="3">2.3.1.-</ecNumber>
    </submittedName>
</protein>
<proteinExistence type="predicted"/>
<accession>A0ABV1UEE4</accession>
<feature type="domain" description="BioF2-like acetyltransferase" evidence="2">
    <location>
        <begin position="173"/>
        <end position="321"/>
    </location>
</feature>
<gene>
    <name evidence="3" type="ORF">ABT272_30820</name>
</gene>
<dbReference type="InterPro" id="IPR038740">
    <property type="entry name" value="BioF2-like_GNAT_dom"/>
</dbReference>
<dbReference type="RefSeq" id="WP_352064925.1">
    <property type="nucleotide sequence ID" value="NZ_JBEPAZ010000037.1"/>
</dbReference>
<evidence type="ECO:0000313" key="3">
    <source>
        <dbReference type="EMBL" id="MER6432084.1"/>
    </source>
</evidence>
<dbReference type="GO" id="GO:0016746">
    <property type="term" value="F:acyltransferase activity"/>
    <property type="evidence" value="ECO:0007669"/>
    <property type="project" value="UniProtKB-KW"/>
</dbReference>
<dbReference type="Proteomes" id="UP001470023">
    <property type="component" value="Unassembled WGS sequence"/>
</dbReference>
<evidence type="ECO:0000259" key="2">
    <source>
        <dbReference type="Pfam" id="PF13480"/>
    </source>
</evidence>
<reference evidence="3 4" key="1">
    <citation type="submission" date="2024-06" db="EMBL/GenBank/DDBJ databases">
        <title>The Natural Products Discovery Center: Release of the First 8490 Sequenced Strains for Exploring Actinobacteria Biosynthetic Diversity.</title>
        <authorList>
            <person name="Kalkreuter E."/>
            <person name="Kautsar S.A."/>
            <person name="Yang D."/>
            <person name="Bader C.D."/>
            <person name="Teijaro C.N."/>
            <person name="Fluegel L."/>
            <person name="Davis C.M."/>
            <person name="Simpson J.R."/>
            <person name="Lauterbach L."/>
            <person name="Steele A.D."/>
            <person name="Gui C."/>
            <person name="Meng S."/>
            <person name="Li G."/>
            <person name="Viehrig K."/>
            <person name="Ye F."/>
            <person name="Su P."/>
            <person name="Kiefer A.F."/>
            <person name="Nichols A."/>
            <person name="Cepeda A.J."/>
            <person name="Yan W."/>
            <person name="Fan B."/>
            <person name="Jiang Y."/>
            <person name="Adhikari A."/>
            <person name="Zheng C.-J."/>
            <person name="Schuster L."/>
            <person name="Cowan T.M."/>
            <person name="Smanski M.J."/>
            <person name="Chevrette M.G."/>
            <person name="De Carvalho L.P.S."/>
            <person name="Shen B."/>
        </authorList>
    </citation>
    <scope>NUCLEOTIDE SEQUENCE [LARGE SCALE GENOMIC DNA]</scope>
    <source>
        <strain evidence="3 4">NPDC001166</strain>
    </source>
</reference>
<dbReference type="EMBL" id="JBEPAZ010000037">
    <property type="protein sequence ID" value="MER6432084.1"/>
    <property type="molecule type" value="Genomic_DNA"/>
</dbReference>
<dbReference type="EC" id="2.3.1.-" evidence="3"/>
<keyword evidence="3" id="KW-0012">Acyltransferase</keyword>
<evidence type="ECO:0000313" key="4">
    <source>
        <dbReference type="Proteomes" id="UP001470023"/>
    </source>
</evidence>
<evidence type="ECO:0000256" key="1">
    <source>
        <dbReference type="SAM" id="MobiDB-lite"/>
    </source>
</evidence>